<gene>
    <name evidence="2" type="ORF">KUG47_03785</name>
</gene>
<name>A0A949USM4_9HYPH</name>
<dbReference type="AlphaFoldDB" id="A0A949USM4"/>
<protein>
    <submittedName>
        <fullName evidence="2">Metallophosphoesterase</fullName>
    </submittedName>
</protein>
<evidence type="ECO:0000313" key="3">
    <source>
        <dbReference type="Proteomes" id="UP000752297"/>
    </source>
</evidence>
<reference evidence="2 3" key="1">
    <citation type="submission" date="2021-06" db="EMBL/GenBank/DDBJ databases">
        <title>Falsochrobactrum tianjin sp.nov., a new petroleum-degrading bacteria isolated from oily soils.</title>
        <authorList>
            <person name="Chen G."/>
            <person name="Chen H."/>
            <person name="Tian J."/>
            <person name="Qing J."/>
            <person name="Zhong L."/>
            <person name="Ma W."/>
            <person name="Song Y."/>
            <person name="Cui X."/>
            <person name="Yan B."/>
        </authorList>
    </citation>
    <scope>NUCLEOTIDE SEQUENCE [LARGE SCALE GENOMIC DNA]</scope>
    <source>
        <strain evidence="2 3">TDYN1</strain>
    </source>
</reference>
<organism evidence="2 3">
    <name type="scientific">Falsochrobactrum tianjinense</name>
    <dbReference type="NCBI Taxonomy" id="2706015"/>
    <lineage>
        <taxon>Bacteria</taxon>
        <taxon>Pseudomonadati</taxon>
        <taxon>Pseudomonadota</taxon>
        <taxon>Alphaproteobacteria</taxon>
        <taxon>Hyphomicrobiales</taxon>
        <taxon>Brucellaceae</taxon>
        <taxon>Falsochrobactrum</taxon>
    </lineage>
</organism>
<proteinExistence type="predicted"/>
<dbReference type="Proteomes" id="UP000752297">
    <property type="component" value="Unassembled WGS sequence"/>
</dbReference>
<sequence length="108" mass="11885">MKRAMTFLIAFTLGLPSLVATSAQAQVRKDVSEYAGQRCNTPPHGSGVIVGQFSGVEESPFISDDDARVPIDRFRCFTSMSECQGWLYTMQSKYTNAGAPSVVRCVRR</sequence>
<feature type="chain" id="PRO_5037536637" evidence="1">
    <location>
        <begin position="26"/>
        <end position="108"/>
    </location>
</feature>
<evidence type="ECO:0000256" key="1">
    <source>
        <dbReference type="SAM" id="SignalP"/>
    </source>
</evidence>
<keyword evidence="3" id="KW-1185">Reference proteome</keyword>
<dbReference type="EMBL" id="JAHRVA010000001">
    <property type="protein sequence ID" value="MBV2142620.1"/>
    <property type="molecule type" value="Genomic_DNA"/>
</dbReference>
<feature type="signal peptide" evidence="1">
    <location>
        <begin position="1"/>
        <end position="25"/>
    </location>
</feature>
<comment type="caution">
    <text evidence="2">The sequence shown here is derived from an EMBL/GenBank/DDBJ whole genome shotgun (WGS) entry which is preliminary data.</text>
</comment>
<keyword evidence="1" id="KW-0732">Signal</keyword>
<accession>A0A949USM4</accession>
<dbReference type="RefSeq" id="WP_217676594.1">
    <property type="nucleotide sequence ID" value="NZ_JAHRVA010000001.1"/>
</dbReference>
<evidence type="ECO:0000313" key="2">
    <source>
        <dbReference type="EMBL" id="MBV2142620.1"/>
    </source>
</evidence>